<dbReference type="Proteomes" id="UP000683360">
    <property type="component" value="Unassembled WGS sequence"/>
</dbReference>
<protein>
    <recommendedName>
        <fullName evidence="1">Integrase core domain-containing protein</fullName>
    </recommendedName>
</protein>
<dbReference type="GO" id="GO:0008146">
    <property type="term" value="F:sulfotransferase activity"/>
    <property type="evidence" value="ECO:0007669"/>
    <property type="project" value="InterPro"/>
</dbReference>
<dbReference type="AlphaFoldDB" id="A0A8S3S7Y9"/>
<evidence type="ECO:0000259" key="1">
    <source>
        <dbReference type="Pfam" id="PF24764"/>
    </source>
</evidence>
<reference evidence="2" key="1">
    <citation type="submission" date="2021-03" db="EMBL/GenBank/DDBJ databases">
        <authorList>
            <person name="Bekaert M."/>
        </authorList>
    </citation>
    <scope>NUCLEOTIDE SEQUENCE</scope>
</reference>
<feature type="domain" description="Integrase core" evidence="1">
    <location>
        <begin position="162"/>
        <end position="338"/>
    </location>
</feature>
<dbReference type="EMBL" id="CAJPWZ010001438">
    <property type="protein sequence ID" value="CAG2215215.1"/>
    <property type="molecule type" value="Genomic_DNA"/>
</dbReference>
<dbReference type="GO" id="GO:0016020">
    <property type="term" value="C:membrane"/>
    <property type="evidence" value="ECO:0007669"/>
    <property type="project" value="InterPro"/>
</dbReference>
<dbReference type="Pfam" id="PF24764">
    <property type="entry name" value="rva_4"/>
    <property type="match status" value="1"/>
</dbReference>
<comment type="caution">
    <text evidence="2">The sequence shown here is derived from an EMBL/GenBank/DDBJ whole genome shotgun (WGS) entry which is preliminary data.</text>
</comment>
<dbReference type="InterPro" id="IPR058913">
    <property type="entry name" value="Integrase_dom_put"/>
</dbReference>
<name>A0A8S3S7Y9_MYTED</name>
<gene>
    <name evidence="2" type="ORF">MEDL_29028</name>
</gene>
<accession>A0A8S3S7Y9</accession>
<dbReference type="OrthoDB" id="6095294at2759"/>
<evidence type="ECO:0000313" key="2">
    <source>
        <dbReference type="EMBL" id="CAG2215215.1"/>
    </source>
</evidence>
<sequence>MKNKKMVPGFSWKVELKAVVVSVLIVLQVVSGYPYPGDDASTEDLVKYYFCCLYTTREICGFLMLCHGISVSMSTIERIKRRLGLRRRRNHSPRFLVQEMILELRSEGYANLGYRSMWRLLNTHYNLTVTQETVRLCLRAIDSVGVESRRRHRLHRRSYFNSGPNYLIHIDGYDKLKSYGIAIHGAIDGYSRRILWLKAGPSNNNPRYIAKFYLNFVKESRRIPRVVRADAGTENVILRDLQIALRFNHGDAMSGLRSFSTGRSTGNQRIERLWRNLSESFTSFWRNKFAYLRDAEIFCTAEPLHIECIRYCFLPLIRRQLQEFMETWNELRVRRQRQIQAHTGIPNVLYFQPQMFGTFDYSFPLQCNEETLDELAVEYSEEWPIRGCSEDFLELIRYFTGEEPALSLIPQNINEALQNFCKIQRRYIVDVYGPVLLPITVVPEKCTYTVNPIFKKCIITHEEICKDYLDVNVPEKEVEKYFTVSTISKNTLVNINGPDSHNTGKHISILSPKDVPRLTNQELRQIKRSGTSSPIVVRKYKLIFFWNEKAGCTYWKRLLQFIQGLKNKDVHVPGRNGLTYLNQFEDNEITDMMFNDTWTKAVFVREPRERVLSAFLEKGLNPAHVHWSSQVKLPRHLYKYTWIGKMPDINTFTENLLTKIGAWGATVKDYLHSKEQFERTRPHATSASEKLLQYYNDTKSQDIIFKMYADDYDVFKFDKKYFN</sequence>
<dbReference type="InterPro" id="IPR005331">
    <property type="entry name" value="Sulfotransferase"/>
</dbReference>
<dbReference type="PANTHER" id="PTHR46791">
    <property type="entry name" value="EXPRESSED PROTEIN"/>
    <property type="match status" value="1"/>
</dbReference>
<dbReference type="Pfam" id="PF03567">
    <property type="entry name" value="Sulfotransfer_2"/>
    <property type="match status" value="2"/>
</dbReference>
<organism evidence="2 3">
    <name type="scientific">Mytilus edulis</name>
    <name type="common">Blue mussel</name>
    <dbReference type="NCBI Taxonomy" id="6550"/>
    <lineage>
        <taxon>Eukaryota</taxon>
        <taxon>Metazoa</taxon>
        <taxon>Spiralia</taxon>
        <taxon>Lophotrochozoa</taxon>
        <taxon>Mollusca</taxon>
        <taxon>Bivalvia</taxon>
        <taxon>Autobranchia</taxon>
        <taxon>Pteriomorphia</taxon>
        <taxon>Mytilida</taxon>
        <taxon>Mytiloidea</taxon>
        <taxon>Mytilidae</taxon>
        <taxon>Mytilinae</taxon>
        <taxon>Mytilus</taxon>
    </lineage>
</organism>
<keyword evidence="3" id="KW-1185">Reference proteome</keyword>
<proteinExistence type="predicted"/>
<evidence type="ECO:0000313" key="3">
    <source>
        <dbReference type="Proteomes" id="UP000683360"/>
    </source>
</evidence>
<dbReference type="PANTHER" id="PTHR46791:SF5">
    <property type="entry name" value="CLR5 DOMAIN-CONTAINING PROTEIN-RELATED"/>
    <property type="match status" value="1"/>
</dbReference>